<dbReference type="Gene3D" id="3.90.25.10">
    <property type="entry name" value="UDP-galactose 4-epimerase, domain 1"/>
    <property type="match status" value="1"/>
</dbReference>
<evidence type="ECO:0000313" key="5">
    <source>
        <dbReference type="Proteomes" id="UP000248039"/>
    </source>
</evidence>
<dbReference type="Pfam" id="PF05368">
    <property type="entry name" value="NmrA"/>
    <property type="match status" value="1"/>
</dbReference>
<evidence type="ECO:0000256" key="2">
    <source>
        <dbReference type="ARBA" id="ARBA00022857"/>
    </source>
</evidence>
<reference evidence="4 5" key="1">
    <citation type="submission" date="2018-03" db="EMBL/GenBank/DDBJ databases">
        <title>Bioinformatic expansion and discovery of thiopeptide antibiotics.</title>
        <authorList>
            <person name="Schwalen C.J."/>
            <person name="Hudson G.A."/>
            <person name="Mitchell D.A."/>
        </authorList>
    </citation>
    <scope>NUCLEOTIDE SEQUENCE [LARGE SCALE GENOMIC DNA]</scope>
    <source>
        <strain evidence="4 5">ATCC 21389</strain>
    </source>
</reference>
<dbReference type="EMBL" id="PYBW01000027">
    <property type="protein sequence ID" value="PYC83791.1"/>
    <property type="molecule type" value="Genomic_DNA"/>
</dbReference>
<accession>A0A2V4PFB3</accession>
<dbReference type="InterPro" id="IPR036291">
    <property type="entry name" value="NAD(P)-bd_dom_sf"/>
</dbReference>
<dbReference type="SUPFAM" id="SSF51735">
    <property type="entry name" value="NAD(P)-binding Rossmann-fold domains"/>
    <property type="match status" value="1"/>
</dbReference>
<evidence type="ECO:0000256" key="1">
    <source>
        <dbReference type="ARBA" id="ARBA00006328"/>
    </source>
</evidence>
<comment type="similarity">
    <text evidence="1">Belongs to the NmrA-type oxidoreductase family.</text>
</comment>
<dbReference type="AlphaFoldDB" id="A0A2V4PFB3"/>
<name>A0A2V4PFB3_9ACTN</name>
<evidence type="ECO:0000313" key="4">
    <source>
        <dbReference type="EMBL" id="PYC83791.1"/>
    </source>
</evidence>
<dbReference type="PANTHER" id="PTHR42748">
    <property type="entry name" value="NITROGEN METABOLITE REPRESSION PROTEIN NMRA FAMILY MEMBER"/>
    <property type="match status" value="1"/>
</dbReference>
<dbReference type="InterPro" id="IPR008030">
    <property type="entry name" value="NmrA-like"/>
</dbReference>
<evidence type="ECO:0000259" key="3">
    <source>
        <dbReference type="Pfam" id="PF05368"/>
    </source>
</evidence>
<dbReference type="InterPro" id="IPR051164">
    <property type="entry name" value="NmrA-like_oxidored"/>
</dbReference>
<gene>
    <name evidence="4" type="ORF">C7C46_08575</name>
</gene>
<keyword evidence="2" id="KW-0521">NADP</keyword>
<sequence>MTDQKWILVTGGTGQQGGAVARELLSRGWAVRALVRDAAKPAAQALAELGATLVPGDLDDAESVRAALAGAYGVFSVQTFLGEGGVEAEQRQARSLAELAKEAGVQHFVYSSVGAADRAGTVPHFDSKARVEQFLTGLGLPLTVLRPAFFIDNFAFFGPSPDDAGNLVLTQALEPQTRLQMVATKDIGFFAAEAFDRPAEFLGRTVELSGDELTGAEIAEVFADFTATPTSFRSLPVEQLASFNAELGAMFAFFNREGFRADIPALRAEHPGLSTLRDWLVATDWKPSAAAH</sequence>
<dbReference type="Gene3D" id="3.40.50.720">
    <property type="entry name" value="NAD(P)-binding Rossmann-like Domain"/>
    <property type="match status" value="1"/>
</dbReference>
<dbReference type="RefSeq" id="WP_110667401.1">
    <property type="nucleotide sequence ID" value="NZ_PYBW01000027.1"/>
</dbReference>
<comment type="caution">
    <text evidence="4">The sequence shown here is derived from an EMBL/GenBank/DDBJ whole genome shotgun (WGS) entry which is preliminary data.</text>
</comment>
<proteinExistence type="inferred from homology"/>
<dbReference type="Proteomes" id="UP000248039">
    <property type="component" value="Unassembled WGS sequence"/>
</dbReference>
<dbReference type="PANTHER" id="PTHR42748:SF7">
    <property type="entry name" value="NMRA LIKE REDOX SENSOR 1-RELATED"/>
    <property type="match status" value="1"/>
</dbReference>
<organism evidence="4 5">
    <name type="scientific">Streptomyces tateyamensis</name>
    <dbReference type="NCBI Taxonomy" id="565073"/>
    <lineage>
        <taxon>Bacteria</taxon>
        <taxon>Bacillati</taxon>
        <taxon>Actinomycetota</taxon>
        <taxon>Actinomycetes</taxon>
        <taxon>Kitasatosporales</taxon>
        <taxon>Streptomycetaceae</taxon>
        <taxon>Streptomyces</taxon>
    </lineage>
</organism>
<dbReference type="CDD" id="cd05251">
    <property type="entry name" value="NmrA_like_SDR_a"/>
    <property type="match status" value="1"/>
</dbReference>
<protein>
    <submittedName>
        <fullName evidence="4">NmrA family transcriptional regulator</fullName>
    </submittedName>
</protein>
<dbReference type="OrthoDB" id="319724at2"/>
<feature type="domain" description="NmrA-like" evidence="3">
    <location>
        <begin position="4"/>
        <end position="258"/>
    </location>
</feature>
<keyword evidence="5" id="KW-1185">Reference proteome</keyword>